<dbReference type="EMBL" id="ACJX03000001">
    <property type="protein sequence ID" value="KRT34723.1"/>
    <property type="molecule type" value="Genomic_DNA"/>
</dbReference>
<name>A0A0T5X8U6_9BACT</name>
<evidence type="ECO:0000256" key="1">
    <source>
        <dbReference type="ARBA" id="ARBA00010062"/>
    </source>
</evidence>
<comment type="caution">
    <text evidence="5">The sequence shown here is derived from an EMBL/GenBank/DDBJ whole genome shotgun (WGS) entry which is preliminary data.</text>
</comment>
<comment type="similarity">
    <text evidence="1">Belongs to the leucine-binding protein family.</text>
</comment>
<dbReference type="PANTHER" id="PTHR30483">
    <property type="entry name" value="LEUCINE-SPECIFIC-BINDING PROTEIN"/>
    <property type="match status" value="1"/>
</dbReference>
<dbReference type="InterPro" id="IPR028082">
    <property type="entry name" value="Peripla_BP_I"/>
</dbReference>
<accession>A0A0T5X8U6</accession>
<feature type="chain" id="PRO_5006666414" evidence="3">
    <location>
        <begin position="30"/>
        <end position="424"/>
    </location>
</feature>
<evidence type="ECO:0000313" key="5">
    <source>
        <dbReference type="EMBL" id="KRT34723.1"/>
    </source>
</evidence>
<dbReference type="OrthoDB" id="9783240at2"/>
<dbReference type="CDD" id="cd06340">
    <property type="entry name" value="PBP1_ABC_ligand_binding-like"/>
    <property type="match status" value="1"/>
</dbReference>
<dbReference type="STRING" id="592015.HMPREF1705_03966"/>
<feature type="domain" description="Leucine-binding protein" evidence="4">
    <location>
        <begin position="34"/>
        <end position="390"/>
    </location>
</feature>
<dbReference type="RefSeq" id="WP_009200402.1">
    <property type="nucleotide sequence ID" value="NZ_ACJX03000001.1"/>
</dbReference>
<keyword evidence="6" id="KW-1185">Reference proteome</keyword>
<dbReference type="InterPro" id="IPR051010">
    <property type="entry name" value="BCAA_transport"/>
</dbReference>
<dbReference type="InterPro" id="IPR028081">
    <property type="entry name" value="Leu-bd"/>
</dbReference>
<organism evidence="5 6">
    <name type="scientific">Acetomicrobium hydrogeniformans ATCC BAA-1850</name>
    <dbReference type="NCBI Taxonomy" id="592015"/>
    <lineage>
        <taxon>Bacteria</taxon>
        <taxon>Thermotogati</taxon>
        <taxon>Synergistota</taxon>
        <taxon>Synergistia</taxon>
        <taxon>Synergistales</taxon>
        <taxon>Acetomicrobiaceae</taxon>
        <taxon>Acetomicrobium</taxon>
    </lineage>
</organism>
<dbReference type="Pfam" id="PF13458">
    <property type="entry name" value="Peripla_BP_6"/>
    <property type="match status" value="1"/>
</dbReference>
<reference evidence="6" key="1">
    <citation type="submission" date="2012-09" db="EMBL/GenBank/DDBJ databases">
        <authorList>
            <person name="Weinstock G."/>
            <person name="Sodergren E."/>
            <person name="Clifton S."/>
            <person name="Fulton L."/>
            <person name="Fulton B."/>
            <person name="Courtney L."/>
            <person name="Fronick C."/>
            <person name="Harrison M."/>
            <person name="Strong C."/>
            <person name="Farmer C."/>
            <person name="Delehaunty K."/>
            <person name="Markovic C."/>
            <person name="Hall O."/>
            <person name="Minx P."/>
            <person name="Tomlinson C."/>
            <person name="Mitreva M."/>
            <person name="Nelson J."/>
            <person name="Hou S."/>
            <person name="Wollam A."/>
            <person name="Pepin K.H."/>
            <person name="Johnson M."/>
            <person name="Bhonagiri V."/>
            <person name="Nash W.E."/>
            <person name="Suruliraj S."/>
            <person name="Warren W."/>
            <person name="Chinwalla A."/>
            <person name="Mardis E.R."/>
            <person name="Wilson R.K."/>
        </authorList>
    </citation>
    <scope>NUCLEOTIDE SEQUENCE [LARGE SCALE GENOMIC DNA]</scope>
    <source>
        <strain evidence="6">OS1</strain>
    </source>
</reference>
<evidence type="ECO:0000259" key="4">
    <source>
        <dbReference type="Pfam" id="PF13458"/>
    </source>
</evidence>
<evidence type="ECO:0000256" key="2">
    <source>
        <dbReference type="ARBA" id="ARBA00022729"/>
    </source>
</evidence>
<sequence length="424" mass="45976">MSKSWGRVIASIIAIALLVSFAVSGVASAEEKVIKIGTLFPLTGPVALAGQRCKAAVEAAVEVINNSYPDIPVPLADQEGILGGYKIVLIHADHQGKPDVGKSEAERLFDQEGVFAIIGSYNSAVTKPASMVAERRKRIFMCGASSSAALTKRGTRYFFRIAPTDETESIEFVNFIKWLNETEGTNYKTFGVIYENTEFGKHAAQEAKKAIEEAGFEYVADVAFNPGATNLNSEVQMLKGKNPDVVFGACLGADYILWIKTMKQLSWLPKVSLNYCSGYQDPLIAKQLGGDGDYFMGTTGYSPELAELMPAVAPVEEIYKSKIDPPVPFDSDSIQEAVAMLVLAQAIEKVGSLDTEKIVDALYANEWDSPLSLGGKVAFAPGGQNIKAMSTITQLIGGEYRRVFPEEFANAEPVVPMPSWDQRK</sequence>
<keyword evidence="5" id="KW-0675">Receptor</keyword>
<dbReference type="PANTHER" id="PTHR30483:SF37">
    <property type="entry name" value="ABC TRANSPORTER SUBSTRATE-BINDING PROTEIN"/>
    <property type="match status" value="1"/>
</dbReference>
<gene>
    <name evidence="5" type="ORF">HMPREF1705_03966</name>
</gene>
<dbReference type="eggNOG" id="COG0683">
    <property type="taxonomic scope" value="Bacteria"/>
</dbReference>
<feature type="signal peptide" evidence="3">
    <location>
        <begin position="1"/>
        <end position="29"/>
    </location>
</feature>
<protein>
    <submittedName>
        <fullName evidence="5">Ligand-binding protein, receptor family</fullName>
    </submittedName>
</protein>
<evidence type="ECO:0000313" key="6">
    <source>
        <dbReference type="Proteomes" id="UP000005273"/>
    </source>
</evidence>
<evidence type="ECO:0000256" key="3">
    <source>
        <dbReference type="SAM" id="SignalP"/>
    </source>
</evidence>
<dbReference type="Proteomes" id="UP000005273">
    <property type="component" value="Unassembled WGS sequence"/>
</dbReference>
<proteinExistence type="inferred from homology"/>
<dbReference type="Gene3D" id="3.40.50.2300">
    <property type="match status" value="2"/>
</dbReference>
<dbReference type="AlphaFoldDB" id="A0A0T5X8U6"/>
<dbReference type="SUPFAM" id="SSF53822">
    <property type="entry name" value="Periplasmic binding protein-like I"/>
    <property type="match status" value="1"/>
</dbReference>
<keyword evidence="2 3" id="KW-0732">Signal</keyword>